<protein>
    <submittedName>
        <fullName evidence="2">Uncharacterized protein</fullName>
    </submittedName>
</protein>
<evidence type="ECO:0000256" key="1">
    <source>
        <dbReference type="SAM" id="Phobius"/>
    </source>
</evidence>
<accession>A0AA37J0A8</accession>
<gene>
    <name evidence="2" type="ORF">JCM17207_21330</name>
</gene>
<dbReference type="RefSeq" id="WP_238317724.1">
    <property type="nucleotide sequence ID" value="NZ_BQKV01000098.1"/>
</dbReference>
<reference evidence="2" key="1">
    <citation type="journal article" date="2022" name="Int. J. Syst. Evol. Microbiol.">
        <title>Genome-based, phenotypic and chemotaxonomic classification of Faecalibacterium strains: proposal of three novel species Faecalibacterium duncaniae sp. nov., Faecalibacterium hattorii sp. nov. and Faecalibacterium gallinarum sp. nov. .</title>
        <authorList>
            <person name="Sakamoto M."/>
            <person name="Sakurai N."/>
            <person name="Tanno H."/>
            <person name="Iino T."/>
            <person name="Ohkuma M."/>
            <person name="Endo A."/>
        </authorList>
    </citation>
    <scope>NUCLEOTIDE SEQUENCE</scope>
    <source>
        <strain evidence="2">JCM 17207</strain>
    </source>
</reference>
<keyword evidence="1" id="KW-0812">Transmembrane</keyword>
<keyword evidence="1" id="KW-0472">Membrane</keyword>
<organism evidence="2 3">
    <name type="scientific">Faecalibacterium gallinarum</name>
    <dbReference type="NCBI Taxonomy" id="2903556"/>
    <lineage>
        <taxon>Bacteria</taxon>
        <taxon>Bacillati</taxon>
        <taxon>Bacillota</taxon>
        <taxon>Clostridia</taxon>
        <taxon>Eubacteriales</taxon>
        <taxon>Oscillospiraceae</taxon>
        <taxon>Faecalibacterium</taxon>
    </lineage>
</organism>
<dbReference type="EMBL" id="BQKV01000098">
    <property type="protein sequence ID" value="GJN65508.1"/>
    <property type="molecule type" value="Genomic_DNA"/>
</dbReference>
<feature type="transmembrane region" description="Helical" evidence="1">
    <location>
        <begin position="116"/>
        <end position="137"/>
    </location>
</feature>
<evidence type="ECO:0000313" key="3">
    <source>
        <dbReference type="Proteomes" id="UP001055185"/>
    </source>
</evidence>
<dbReference type="Proteomes" id="UP001055185">
    <property type="component" value="Unassembled WGS sequence"/>
</dbReference>
<feature type="transmembrane region" description="Helical" evidence="1">
    <location>
        <begin position="207"/>
        <end position="231"/>
    </location>
</feature>
<sequence length="713" mass="78709">MEQQTKHENFVAGVVGAVLGSFLGAVCIILVSQLGYVAVISGVVMGVCTLKGYELLGGTLSRKGIVVSLALVLGMTWLVFQMDCAIEVAREAEIDFFEAFRSIGYLLEEGYLNPRYYWGNLIVLYLFTLPGAVPLILGARKSPEEEAVPPYVSSAAAPGQPGSACQFYIAEPRWMRRYRLSIFLPLFVVLGFVFWALLYTSAQGNEWGPLMGCVAMVAGLVVLLSVGVHLAQPSQAGRWIYVRGGGALWRVDFQLLNLILEFRFTNKRGALRALEWGRLSEEEQRAGREAIERAIQQLTAGQLPPGSALSRAVACLADPQLEKETSWFWKISYRVRGGGTEPERRKKVVIAKAYPGLVPVPGTTPPEKAAPGRWGFGLAAIALTAALFFIPYTLLASPAAGPAVYRPYVGEGFTVQIDETWESDGADGFVKGNDEYYRIIATPLGAYTPEETYDDLCSIWAEGCIPLKDPMYPALWDLSDGVTGDGDDYQFFFQEWEIDEDFYGCLSAVMSVDKNLLISIHGYTTSLKKYHQVAMEVAGVLNSVTFQIGQEDAISGRNFLCGDGSQLYLDPDGSFLWDQTPGSEASACYLGTYEVFYGQDAVDAIAFREEYGLTREDLWETIFYSMDGYWPDGAPLEGGYTTLAFGSEETGYHVCLDTFYTVILHNESMVHEDGSAEPMGYDTVYLGFYIPELEMADLINLNTATDARWYLQE</sequence>
<keyword evidence="3" id="KW-1185">Reference proteome</keyword>
<proteinExistence type="predicted"/>
<feature type="transmembrane region" description="Helical" evidence="1">
    <location>
        <begin position="37"/>
        <end position="53"/>
    </location>
</feature>
<dbReference type="AlphaFoldDB" id="A0AA37J0A8"/>
<feature type="transmembrane region" description="Helical" evidence="1">
    <location>
        <begin position="374"/>
        <end position="395"/>
    </location>
</feature>
<name>A0AA37J0A8_9FIRM</name>
<comment type="caution">
    <text evidence="2">The sequence shown here is derived from an EMBL/GenBank/DDBJ whole genome shotgun (WGS) entry which is preliminary data.</text>
</comment>
<feature type="transmembrane region" description="Helical" evidence="1">
    <location>
        <begin position="65"/>
        <end position="82"/>
    </location>
</feature>
<evidence type="ECO:0000313" key="2">
    <source>
        <dbReference type="EMBL" id="GJN65508.1"/>
    </source>
</evidence>
<feature type="transmembrane region" description="Helical" evidence="1">
    <location>
        <begin position="12"/>
        <end position="31"/>
    </location>
</feature>
<keyword evidence="1" id="KW-1133">Transmembrane helix</keyword>
<feature type="transmembrane region" description="Helical" evidence="1">
    <location>
        <begin position="182"/>
        <end position="201"/>
    </location>
</feature>